<name>A0A1C3X6F8_9HYPH</name>
<dbReference type="PANTHER" id="PTHR41521:SF4">
    <property type="entry name" value="BLR0684 PROTEIN"/>
    <property type="match status" value="1"/>
</dbReference>
<dbReference type="RefSeq" id="WP_092718544.1">
    <property type="nucleotide sequence ID" value="NZ_FMAG01000011.1"/>
</dbReference>
<organism evidence="2 3">
    <name type="scientific">Rhizobium multihospitium</name>
    <dbReference type="NCBI Taxonomy" id="410764"/>
    <lineage>
        <taxon>Bacteria</taxon>
        <taxon>Pseudomonadati</taxon>
        <taxon>Pseudomonadota</taxon>
        <taxon>Alphaproteobacteria</taxon>
        <taxon>Hyphomicrobiales</taxon>
        <taxon>Rhizobiaceae</taxon>
        <taxon>Rhizobium/Agrobacterium group</taxon>
        <taxon>Rhizobium</taxon>
    </lineage>
</organism>
<evidence type="ECO:0000259" key="1">
    <source>
        <dbReference type="Pfam" id="PF07045"/>
    </source>
</evidence>
<reference evidence="3" key="1">
    <citation type="submission" date="2016-08" db="EMBL/GenBank/DDBJ databases">
        <authorList>
            <person name="Varghese N."/>
            <person name="Submissions Spin"/>
        </authorList>
    </citation>
    <scope>NUCLEOTIDE SEQUENCE [LARGE SCALE GENOMIC DNA]</scope>
    <source>
        <strain evidence="3">HAMBI 2975</strain>
    </source>
</reference>
<dbReference type="InterPro" id="IPR010753">
    <property type="entry name" value="DUF1330"/>
</dbReference>
<evidence type="ECO:0000313" key="3">
    <source>
        <dbReference type="Proteomes" id="UP000199101"/>
    </source>
</evidence>
<proteinExistence type="predicted"/>
<dbReference type="Proteomes" id="UP000199101">
    <property type="component" value="Unassembled WGS sequence"/>
</dbReference>
<keyword evidence="3" id="KW-1185">Reference proteome</keyword>
<dbReference type="InterPro" id="IPR011008">
    <property type="entry name" value="Dimeric_a/b-barrel"/>
</dbReference>
<dbReference type="Pfam" id="PF07045">
    <property type="entry name" value="DUF1330"/>
    <property type="match status" value="1"/>
</dbReference>
<dbReference type="OrthoDB" id="9806380at2"/>
<accession>A0A1C3X6F8</accession>
<sequence length="99" mass="10857">MPPYIISDVTVRDAEAFQIYGSRATASIAQHGGRYLVRGGPIEQLEGGRSPQAIVIVEFPDIERAKAWYCSPEYALALEVRDQALSRNPILVDGVSPEI</sequence>
<dbReference type="STRING" id="410764.GA0061103_0231"/>
<dbReference type="SUPFAM" id="SSF54909">
    <property type="entry name" value="Dimeric alpha+beta barrel"/>
    <property type="match status" value="1"/>
</dbReference>
<protein>
    <submittedName>
        <fullName evidence="2">Uncharacterized conserved protein, DUF1330 family</fullName>
    </submittedName>
</protein>
<feature type="domain" description="DUF1330" evidence="1">
    <location>
        <begin position="4"/>
        <end position="95"/>
    </location>
</feature>
<evidence type="ECO:0000313" key="2">
    <source>
        <dbReference type="EMBL" id="SCB47817.1"/>
    </source>
</evidence>
<dbReference type="Gene3D" id="3.30.70.100">
    <property type="match status" value="1"/>
</dbReference>
<gene>
    <name evidence="2" type="ORF">GA0061103_0231</name>
</gene>
<dbReference type="PANTHER" id="PTHR41521">
    <property type="match status" value="1"/>
</dbReference>
<dbReference type="EMBL" id="FMAG01000011">
    <property type="protein sequence ID" value="SCB47817.1"/>
    <property type="molecule type" value="Genomic_DNA"/>
</dbReference>
<dbReference type="AlphaFoldDB" id="A0A1C3X6F8"/>